<dbReference type="Pfam" id="PF04055">
    <property type="entry name" value="Radical_SAM"/>
    <property type="match status" value="1"/>
</dbReference>
<feature type="domain" description="Radical SAM core" evidence="5">
    <location>
        <begin position="52"/>
        <end position="264"/>
    </location>
</feature>
<evidence type="ECO:0000256" key="4">
    <source>
        <dbReference type="ARBA" id="ARBA00023014"/>
    </source>
</evidence>
<dbReference type="RefSeq" id="WP_203717072.1">
    <property type="nucleotide sequence ID" value="NZ_BONE01000055.1"/>
</dbReference>
<comment type="caution">
    <text evidence="6">The sequence shown here is derived from an EMBL/GenBank/DDBJ whole genome shotgun (WGS) entry which is preliminary data.</text>
</comment>
<dbReference type="SFLD" id="SFLDG01067">
    <property type="entry name" value="SPASM/twitch_domain_containing"/>
    <property type="match status" value="1"/>
</dbReference>
<evidence type="ECO:0000313" key="7">
    <source>
        <dbReference type="Proteomes" id="UP000604117"/>
    </source>
</evidence>
<keyword evidence="3" id="KW-0408">Iron</keyword>
<protein>
    <recommendedName>
        <fullName evidence="5">Radical SAM core domain-containing protein</fullName>
    </recommendedName>
</protein>
<dbReference type="SUPFAM" id="SSF102114">
    <property type="entry name" value="Radical SAM enzymes"/>
    <property type="match status" value="1"/>
</dbReference>
<gene>
    <name evidence="6" type="ORF">Asi02nite_57210</name>
</gene>
<evidence type="ECO:0000256" key="1">
    <source>
        <dbReference type="ARBA" id="ARBA00022691"/>
    </source>
</evidence>
<organism evidence="6 7">
    <name type="scientific">Asanoa siamensis</name>
    <dbReference type="NCBI Taxonomy" id="926357"/>
    <lineage>
        <taxon>Bacteria</taxon>
        <taxon>Bacillati</taxon>
        <taxon>Actinomycetota</taxon>
        <taxon>Actinomycetes</taxon>
        <taxon>Micromonosporales</taxon>
        <taxon>Micromonosporaceae</taxon>
        <taxon>Asanoa</taxon>
    </lineage>
</organism>
<dbReference type="InterPro" id="IPR050377">
    <property type="entry name" value="Radical_SAM_PqqE_MftC-like"/>
</dbReference>
<name>A0ABQ4CY34_9ACTN</name>
<dbReference type="PANTHER" id="PTHR11228">
    <property type="entry name" value="RADICAL SAM DOMAIN PROTEIN"/>
    <property type="match status" value="1"/>
</dbReference>
<evidence type="ECO:0000259" key="5">
    <source>
        <dbReference type="PROSITE" id="PS51918"/>
    </source>
</evidence>
<dbReference type="InterPro" id="IPR007197">
    <property type="entry name" value="rSAM"/>
</dbReference>
<dbReference type="Proteomes" id="UP000604117">
    <property type="component" value="Unassembled WGS sequence"/>
</dbReference>
<keyword evidence="2" id="KW-0479">Metal-binding</keyword>
<keyword evidence="7" id="KW-1185">Reference proteome</keyword>
<dbReference type="InterPro" id="IPR058240">
    <property type="entry name" value="rSAM_sf"/>
</dbReference>
<sequence length="310" mass="33187">MRRAFAANCCLVHDPATGMTHRAPDPQPNGRLELDDTIVLSWPVVAPADLDRRTPASVCWSPIVRCNLHCPQCLDDTTVSELSAVERHRIAGVLADADILGVDISGGEPLLLRDLTQLLSIIRNGRRSVVSVTTNGWHLTRRAPELAPYLDAIRVSIDGPDQARHDAIRGIGSFARAVNGIRAAIAEGIPVQIQAVLMRRTAGDLQDLVDLAHSIGAGGFTALQMLPIGAGAALPTEMLSDDHARQLLAALRVPTGLRVRLRTRTTAGNFTVIRADGRVWRNTPTALSIGGLHPLLGVTDLVLTTRDGTA</sequence>
<dbReference type="InterPro" id="IPR013785">
    <property type="entry name" value="Aldolase_TIM"/>
</dbReference>
<dbReference type="Gene3D" id="3.20.20.70">
    <property type="entry name" value="Aldolase class I"/>
    <property type="match status" value="1"/>
</dbReference>
<dbReference type="EMBL" id="BONE01000055">
    <property type="protein sequence ID" value="GIF76203.1"/>
    <property type="molecule type" value="Genomic_DNA"/>
</dbReference>
<reference evidence="6 7" key="1">
    <citation type="submission" date="2021-01" db="EMBL/GenBank/DDBJ databases">
        <title>Whole genome shotgun sequence of Asanoa siamensis NBRC 107932.</title>
        <authorList>
            <person name="Komaki H."/>
            <person name="Tamura T."/>
        </authorList>
    </citation>
    <scope>NUCLEOTIDE SEQUENCE [LARGE SCALE GENOMIC DNA]</scope>
    <source>
        <strain evidence="6 7">NBRC 107932</strain>
    </source>
</reference>
<evidence type="ECO:0000313" key="6">
    <source>
        <dbReference type="EMBL" id="GIF76203.1"/>
    </source>
</evidence>
<evidence type="ECO:0000256" key="3">
    <source>
        <dbReference type="ARBA" id="ARBA00023004"/>
    </source>
</evidence>
<keyword evidence="4" id="KW-0411">Iron-sulfur</keyword>
<dbReference type="PANTHER" id="PTHR11228:SF7">
    <property type="entry name" value="PQQA PEPTIDE CYCLASE"/>
    <property type="match status" value="1"/>
</dbReference>
<keyword evidence="1" id="KW-0949">S-adenosyl-L-methionine</keyword>
<evidence type="ECO:0000256" key="2">
    <source>
        <dbReference type="ARBA" id="ARBA00022723"/>
    </source>
</evidence>
<dbReference type="SFLD" id="SFLDS00029">
    <property type="entry name" value="Radical_SAM"/>
    <property type="match status" value="1"/>
</dbReference>
<dbReference type="PROSITE" id="PS51918">
    <property type="entry name" value="RADICAL_SAM"/>
    <property type="match status" value="1"/>
</dbReference>
<proteinExistence type="predicted"/>
<accession>A0ABQ4CY34</accession>
<dbReference type="CDD" id="cd01335">
    <property type="entry name" value="Radical_SAM"/>
    <property type="match status" value="1"/>
</dbReference>